<proteinExistence type="predicted"/>
<evidence type="ECO:0000313" key="3">
    <source>
        <dbReference type="EMBL" id="GAA5031575.1"/>
    </source>
</evidence>
<dbReference type="RefSeq" id="WP_345657099.1">
    <property type="nucleotide sequence ID" value="NZ_BAABKB010000036.1"/>
</dbReference>
<evidence type="ECO:0000256" key="2">
    <source>
        <dbReference type="SAM" id="SignalP"/>
    </source>
</evidence>
<evidence type="ECO:0000256" key="1">
    <source>
        <dbReference type="SAM" id="MobiDB-lite"/>
    </source>
</evidence>
<keyword evidence="2" id="KW-0732">Signal</keyword>
<feature type="chain" id="PRO_5045357315" description="Lipoprotein" evidence="2">
    <location>
        <begin position="32"/>
        <end position="207"/>
    </location>
</feature>
<name>A0ABP9JIU3_9ACTN</name>
<dbReference type="EMBL" id="BAABKB010000036">
    <property type="protein sequence ID" value="GAA5031575.1"/>
    <property type="molecule type" value="Genomic_DNA"/>
</dbReference>
<accession>A0ABP9JIU3</accession>
<dbReference type="PROSITE" id="PS51257">
    <property type="entry name" value="PROKAR_LIPOPROTEIN"/>
    <property type="match status" value="1"/>
</dbReference>
<evidence type="ECO:0008006" key="5">
    <source>
        <dbReference type="Google" id="ProtNLM"/>
    </source>
</evidence>
<reference evidence="4" key="1">
    <citation type="journal article" date="2019" name="Int. J. Syst. Evol. Microbiol.">
        <title>The Global Catalogue of Microorganisms (GCM) 10K type strain sequencing project: providing services to taxonomists for standard genome sequencing and annotation.</title>
        <authorList>
            <consortium name="The Broad Institute Genomics Platform"/>
            <consortium name="The Broad Institute Genome Sequencing Center for Infectious Disease"/>
            <person name="Wu L."/>
            <person name="Ma J."/>
        </authorList>
    </citation>
    <scope>NUCLEOTIDE SEQUENCE [LARGE SCALE GENOMIC DNA]</scope>
    <source>
        <strain evidence="4">JCM 18409</strain>
    </source>
</reference>
<sequence>MTTRTSHGRTRTGRIAVLAAALACGSLLVSCGSGDDSGGSSVSPRPTPPNTASFGGTAPSAMASAASSIIESARGQASAAASSAAARASEFEASVSAETARSAAVAEKELKDVKDGGNARSEVAMTGLPTAETGGLRAVLVTITNKTDKKASYAVQVDFKNPDGKVVETRFVGAENLEPGARKQPIVISRQPTEPQLTPALAKAQRY</sequence>
<comment type="caution">
    <text evidence="3">The sequence shown here is derived from an EMBL/GenBank/DDBJ whole genome shotgun (WGS) entry which is preliminary data.</text>
</comment>
<protein>
    <recommendedName>
        <fullName evidence="5">Lipoprotein</fullName>
    </recommendedName>
</protein>
<feature type="signal peptide" evidence="2">
    <location>
        <begin position="1"/>
        <end position="31"/>
    </location>
</feature>
<evidence type="ECO:0000313" key="4">
    <source>
        <dbReference type="Proteomes" id="UP001501759"/>
    </source>
</evidence>
<organism evidence="3 4">
    <name type="scientific">Streptomyces siamensis</name>
    <dbReference type="NCBI Taxonomy" id="1274986"/>
    <lineage>
        <taxon>Bacteria</taxon>
        <taxon>Bacillati</taxon>
        <taxon>Actinomycetota</taxon>
        <taxon>Actinomycetes</taxon>
        <taxon>Kitasatosporales</taxon>
        <taxon>Streptomycetaceae</taxon>
        <taxon>Streptomyces</taxon>
    </lineage>
</organism>
<feature type="region of interest" description="Disordered" evidence="1">
    <location>
        <begin position="35"/>
        <end position="58"/>
    </location>
</feature>
<dbReference type="Proteomes" id="UP001501759">
    <property type="component" value="Unassembled WGS sequence"/>
</dbReference>
<keyword evidence="4" id="KW-1185">Reference proteome</keyword>
<gene>
    <name evidence="3" type="ORF">GCM10023335_73060</name>
</gene>